<feature type="domain" description="DUF4037" evidence="2">
    <location>
        <begin position="120"/>
        <end position="218"/>
    </location>
</feature>
<dbReference type="EMBL" id="CP034437">
    <property type="protein sequence ID" value="AZN42724.1"/>
    <property type="molecule type" value="Genomic_DNA"/>
</dbReference>
<dbReference type="Pfam" id="PF13228">
    <property type="entry name" value="DUF4037"/>
    <property type="match status" value="1"/>
</dbReference>
<dbReference type="KEGG" id="palb:EJC50_25805"/>
<feature type="region of interest" description="Disordered" evidence="1">
    <location>
        <begin position="320"/>
        <end position="347"/>
    </location>
</feature>
<dbReference type="InterPro" id="IPR025117">
    <property type="entry name" value="DUF4037"/>
</dbReference>
<evidence type="ECO:0000313" key="3">
    <source>
        <dbReference type="EMBL" id="AZN42724.1"/>
    </source>
</evidence>
<dbReference type="AlphaFoldDB" id="A0A3Q8X8E6"/>
<accession>A0A3Q8X8E6</accession>
<evidence type="ECO:0000256" key="1">
    <source>
        <dbReference type="SAM" id="MobiDB-lite"/>
    </source>
</evidence>
<feature type="compositionally biased region" description="Basic and acidic residues" evidence="1">
    <location>
        <begin position="335"/>
        <end position="347"/>
    </location>
</feature>
<protein>
    <submittedName>
        <fullName evidence="3">DUF4037 domain-containing protein</fullName>
    </submittedName>
</protein>
<dbReference type="OrthoDB" id="3030at2"/>
<reference evidence="4" key="1">
    <citation type="submission" date="2018-12" db="EMBL/GenBank/DDBJ databases">
        <title>Genome sequence of Peanibacillus sp.</title>
        <authorList>
            <person name="Subramani G."/>
            <person name="Srinivasan S."/>
            <person name="Kim M.K."/>
        </authorList>
    </citation>
    <scope>NUCLEOTIDE SEQUENCE [LARGE SCALE GENOMIC DNA]</scope>
    <source>
        <strain evidence="4">18JY67-1</strain>
    </source>
</reference>
<dbReference type="RefSeq" id="WP_126018690.1">
    <property type="nucleotide sequence ID" value="NZ_CP034437.1"/>
</dbReference>
<evidence type="ECO:0000313" key="4">
    <source>
        <dbReference type="Proteomes" id="UP000272528"/>
    </source>
</evidence>
<dbReference type="Proteomes" id="UP000272528">
    <property type="component" value="Chromosome"/>
</dbReference>
<keyword evidence="4" id="KW-1185">Reference proteome</keyword>
<proteinExistence type="predicted"/>
<name>A0A3Q8X8E6_9BACL</name>
<gene>
    <name evidence="3" type="ORF">EJC50_25805</name>
</gene>
<organism evidence="3 4">
    <name type="scientific">Paenibacillus albus</name>
    <dbReference type="NCBI Taxonomy" id="2495582"/>
    <lineage>
        <taxon>Bacteria</taxon>
        <taxon>Bacillati</taxon>
        <taxon>Bacillota</taxon>
        <taxon>Bacilli</taxon>
        <taxon>Bacillales</taxon>
        <taxon>Paenibacillaceae</taxon>
        <taxon>Paenibacillus</taxon>
    </lineage>
</organism>
<sequence>MRGIELSRTFYREIVEPLMREYLESDDYGAALIGPGSEVLGFDTEMSQDHDWGPRVCLFLGASYPAKAADELRSLLEKRAPERFYSFPVDTGMTRITSLNSFMNNRLGIDLHTEIELLDWLTFPSQTLLELTSGEVFKDGAGELRELRERLAYYPDDIWLYLIACTWQRIGQEEHLMNRAGYVGDELGSAVMGSRIVRDVMNLCFLMERNYAPYPKWFGTAFKQLNCAEQLLPLLWEAQTAMKWREREGALGRVYRILARMHNDRGLTEARIGEEAMSFFTRPFNVMNGGDIAVLIRERIQDSHIRWLAEHRPIGSIDQITDNTDVRNMPQSPSSRERLKALYSRSE</sequence>
<evidence type="ECO:0000259" key="2">
    <source>
        <dbReference type="Pfam" id="PF13228"/>
    </source>
</evidence>